<dbReference type="Gene3D" id="3.40.30.10">
    <property type="entry name" value="Glutaredoxin"/>
    <property type="match status" value="1"/>
</dbReference>
<evidence type="ECO:0000256" key="2">
    <source>
        <dbReference type="ARBA" id="ARBA00007758"/>
    </source>
</evidence>
<accession>A0A239PUM9</accession>
<dbReference type="InterPro" id="IPR004799">
    <property type="entry name" value="Periplasmic_diS_OxRdtase_DsbE"/>
</dbReference>
<evidence type="ECO:0000259" key="6">
    <source>
        <dbReference type="PROSITE" id="PS51352"/>
    </source>
</evidence>
<dbReference type="Proteomes" id="UP000198346">
    <property type="component" value="Unassembled WGS sequence"/>
</dbReference>
<dbReference type="GO" id="GO:0030288">
    <property type="term" value="C:outer membrane-bounded periplasmic space"/>
    <property type="evidence" value="ECO:0007669"/>
    <property type="project" value="InterPro"/>
</dbReference>
<dbReference type="RefSeq" id="WP_089412251.1">
    <property type="nucleotide sequence ID" value="NZ_FZQA01000003.1"/>
</dbReference>
<dbReference type="InterPro" id="IPR050553">
    <property type="entry name" value="Thioredoxin_ResA/DsbE_sf"/>
</dbReference>
<dbReference type="InterPro" id="IPR036249">
    <property type="entry name" value="Thioredoxin-like_sf"/>
</dbReference>
<dbReference type="GO" id="GO:0017004">
    <property type="term" value="P:cytochrome complex assembly"/>
    <property type="evidence" value="ECO:0007669"/>
    <property type="project" value="UniProtKB-KW"/>
</dbReference>
<feature type="domain" description="Thioredoxin" evidence="6">
    <location>
        <begin position="34"/>
        <end position="172"/>
    </location>
</feature>
<organism evidence="7 8">
    <name type="scientific">Amphiplicatus metriothermophilus</name>
    <dbReference type="NCBI Taxonomy" id="1519374"/>
    <lineage>
        <taxon>Bacteria</taxon>
        <taxon>Pseudomonadati</taxon>
        <taxon>Pseudomonadota</taxon>
        <taxon>Alphaproteobacteria</taxon>
        <taxon>Parvularculales</taxon>
        <taxon>Parvularculaceae</taxon>
        <taxon>Amphiplicatus</taxon>
    </lineage>
</organism>
<proteinExistence type="inferred from homology"/>
<dbReference type="SUPFAM" id="SSF52833">
    <property type="entry name" value="Thioredoxin-like"/>
    <property type="match status" value="1"/>
</dbReference>
<dbReference type="InterPro" id="IPR017937">
    <property type="entry name" value="Thioredoxin_CS"/>
</dbReference>
<dbReference type="PROSITE" id="PS51352">
    <property type="entry name" value="THIOREDOXIN_2"/>
    <property type="match status" value="1"/>
</dbReference>
<comment type="similarity">
    <text evidence="2">Belongs to the thioredoxin family. DsbE subfamily.</text>
</comment>
<dbReference type="PANTHER" id="PTHR42852">
    <property type="entry name" value="THIOL:DISULFIDE INTERCHANGE PROTEIN DSBE"/>
    <property type="match status" value="1"/>
</dbReference>
<evidence type="ECO:0000256" key="5">
    <source>
        <dbReference type="ARBA" id="ARBA00023284"/>
    </source>
</evidence>
<comment type="subcellular location">
    <subcellularLocation>
        <location evidence="1">Cell envelope</location>
    </subcellularLocation>
</comment>
<dbReference type="Pfam" id="PF08534">
    <property type="entry name" value="Redoxin"/>
    <property type="match status" value="1"/>
</dbReference>
<keyword evidence="8" id="KW-1185">Reference proteome</keyword>
<evidence type="ECO:0000256" key="1">
    <source>
        <dbReference type="ARBA" id="ARBA00004196"/>
    </source>
</evidence>
<dbReference type="InterPro" id="IPR013766">
    <property type="entry name" value="Thioredoxin_domain"/>
</dbReference>
<evidence type="ECO:0000313" key="7">
    <source>
        <dbReference type="EMBL" id="SNT73387.1"/>
    </source>
</evidence>
<dbReference type="EMBL" id="FZQA01000003">
    <property type="protein sequence ID" value="SNT73387.1"/>
    <property type="molecule type" value="Genomic_DNA"/>
</dbReference>
<dbReference type="NCBIfam" id="TIGR00385">
    <property type="entry name" value="dsbE"/>
    <property type="match status" value="1"/>
</dbReference>
<dbReference type="OrthoDB" id="9799347at2"/>
<dbReference type="PANTHER" id="PTHR42852:SF6">
    <property type="entry name" value="THIOL:DISULFIDE INTERCHANGE PROTEIN DSBE"/>
    <property type="match status" value="1"/>
</dbReference>
<name>A0A239PUM9_9PROT</name>
<protein>
    <submittedName>
        <fullName evidence="7">Cytochrome c biogenesis protein CcmG, thiol:disulfide interchange protein DsbE</fullName>
    </submittedName>
</protein>
<dbReference type="CDD" id="cd03010">
    <property type="entry name" value="TlpA_like_DsbE"/>
    <property type="match status" value="1"/>
</dbReference>
<dbReference type="InterPro" id="IPR013740">
    <property type="entry name" value="Redoxin"/>
</dbReference>
<gene>
    <name evidence="7" type="ORF">SAMN06297382_1786</name>
</gene>
<reference evidence="7 8" key="1">
    <citation type="submission" date="2017-07" db="EMBL/GenBank/DDBJ databases">
        <authorList>
            <person name="Sun Z.S."/>
            <person name="Albrecht U."/>
            <person name="Echele G."/>
            <person name="Lee C.C."/>
        </authorList>
    </citation>
    <scope>NUCLEOTIDE SEQUENCE [LARGE SCALE GENOMIC DNA]</scope>
    <source>
        <strain evidence="7 8">CGMCC 1.12710</strain>
    </source>
</reference>
<dbReference type="GO" id="GO:0015036">
    <property type="term" value="F:disulfide oxidoreductase activity"/>
    <property type="evidence" value="ECO:0007669"/>
    <property type="project" value="InterPro"/>
</dbReference>
<dbReference type="PROSITE" id="PS00194">
    <property type="entry name" value="THIOREDOXIN_1"/>
    <property type="match status" value="1"/>
</dbReference>
<keyword evidence="5" id="KW-0676">Redox-active center</keyword>
<dbReference type="AlphaFoldDB" id="A0A239PUM9"/>
<evidence type="ECO:0000256" key="4">
    <source>
        <dbReference type="ARBA" id="ARBA00023157"/>
    </source>
</evidence>
<evidence type="ECO:0000313" key="8">
    <source>
        <dbReference type="Proteomes" id="UP000198346"/>
    </source>
</evidence>
<evidence type="ECO:0000256" key="3">
    <source>
        <dbReference type="ARBA" id="ARBA00022748"/>
    </source>
</evidence>
<keyword evidence="4" id="KW-1015">Disulfide bond</keyword>
<sequence length="177" mass="19346">MRRFALFAPLLAFALIGAVFAIGLTRDPARIPSALIDRPLPDFALPPIEGRTEGLSSEDLKGEVSLLNVFGSWCASCLIEHPTLMEIARSGDVAVYGLNWKDRPGDGAAWLARHGDPYARIGDDPRGHVVVALGVTGAPETFVIDKEGRVRYKHVGPITPEVWRRTLAPLIEELKRT</sequence>
<keyword evidence="3" id="KW-0201">Cytochrome c-type biogenesis</keyword>